<dbReference type="InterPro" id="IPR029058">
    <property type="entry name" value="AB_hydrolase_fold"/>
</dbReference>
<evidence type="ECO:0000256" key="1">
    <source>
        <dbReference type="SAM" id="Phobius"/>
    </source>
</evidence>
<dbReference type="Gene3D" id="3.40.50.1820">
    <property type="entry name" value="alpha/beta hydrolase"/>
    <property type="match status" value="1"/>
</dbReference>
<dbReference type="EMBL" id="QXGJ01000006">
    <property type="protein sequence ID" value="RSX50656.1"/>
    <property type="molecule type" value="Genomic_DNA"/>
</dbReference>
<sequence>MRSRWVRELLRIRIDSGWLPIGLFVLVCVGVVVLFALSFGTTSGKTVVGDDGESERAGRSWRRRSVLGRGLSALAGHRVWWMPSGMVLGFIGGFGIAFLLDRLLVFGVELGLKVDLVIGLGCAIVGALIAAVALFRGRRRVLAAILIPFAVLSCVVNVNGVYGEYPTVSSVLGISTFREFDPSTIHRATTTVERWNAAAEQGNAPQTPKHGLVASVAIPATRSGFKARDAVIYLPPAALVDNPPKLPVFIMMAGQPGSPDRAFLAGHLKEIFDDYAAAHHGLAPIVVSPDQLGNAFHNTLCVDSSKYGNAETYLTRDVTDWITRTLPVETGAEHWAIGGFSQGGTCTIQLGPSHPDLYGHMFTVGAELGPHNGSERSMIHTFFNGDEQAYRRHVPIDIMRARGHSDQTLIMAAGELDDESVSNITQVAGVAQGIGMEVTTFVVTGTGHDWHAVQSALRASTDRLGAQLGLGGEARPLQDFTNVRPLEVATIPREEER</sequence>
<organism evidence="2 3">
    <name type="scientific">Bifidobacterium callimiconis</name>
    <dbReference type="NCBI Taxonomy" id="2306973"/>
    <lineage>
        <taxon>Bacteria</taxon>
        <taxon>Bacillati</taxon>
        <taxon>Actinomycetota</taxon>
        <taxon>Actinomycetes</taxon>
        <taxon>Bifidobacteriales</taxon>
        <taxon>Bifidobacteriaceae</taxon>
        <taxon>Bifidobacterium</taxon>
    </lineage>
</organism>
<keyword evidence="1" id="KW-1133">Transmembrane helix</keyword>
<keyword evidence="1" id="KW-0812">Transmembrane</keyword>
<gene>
    <name evidence="2" type="ORF">D2E23_1321</name>
</gene>
<dbReference type="Proteomes" id="UP000288607">
    <property type="component" value="Unassembled WGS sequence"/>
</dbReference>
<dbReference type="GO" id="GO:0016747">
    <property type="term" value="F:acyltransferase activity, transferring groups other than amino-acyl groups"/>
    <property type="evidence" value="ECO:0007669"/>
    <property type="project" value="TreeGrafter"/>
</dbReference>
<feature type="transmembrane region" description="Helical" evidence="1">
    <location>
        <begin position="112"/>
        <end position="135"/>
    </location>
</feature>
<proteinExistence type="predicted"/>
<accession>A0A430FCU1</accession>
<evidence type="ECO:0000313" key="3">
    <source>
        <dbReference type="Proteomes" id="UP000288607"/>
    </source>
</evidence>
<dbReference type="AlphaFoldDB" id="A0A430FCU1"/>
<dbReference type="PANTHER" id="PTHR48098:SF1">
    <property type="entry name" value="DIACYLGLYCEROL ACYLTRANSFERASE_MYCOLYLTRANSFERASE AG85A"/>
    <property type="match status" value="1"/>
</dbReference>
<feature type="transmembrane region" description="Helical" evidence="1">
    <location>
        <begin position="141"/>
        <end position="162"/>
    </location>
</feature>
<dbReference type="InterPro" id="IPR050583">
    <property type="entry name" value="Mycobacterial_A85_antigen"/>
</dbReference>
<feature type="transmembrane region" description="Helical" evidence="1">
    <location>
        <begin position="79"/>
        <end position="100"/>
    </location>
</feature>
<dbReference type="PANTHER" id="PTHR48098">
    <property type="entry name" value="ENTEROCHELIN ESTERASE-RELATED"/>
    <property type="match status" value="1"/>
</dbReference>
<dbReference type="InterPro" id="IPR000801">
    <property type="entry name" value="Esterase-like"/>
</dbReference>
<feature type="transmembrane region" description="Helical" evidence="1">
    <location>
        <begin position="21"/>
        <end position="40"/>
    </location>
</feature>
<keyword evidence="1" id="KW-0472">Membrane</keyword>
<comment type="caution">
    <text evidence="2">The sequence shown here is derived from an EMBL/GenBank/DDBJ whole genome shotgun (WGS) entry which is preliminary data.</text>
</comment>
<dbReference type="RefSeq" id="WP_126030187.1">
    <property type="nucleotide sequence ID" value="NZ_QXGJ01000006.1"/>
</dbReference>
<protein>
    <submittedName>
        <fullName evidence="2">Esterase</fullName>
    </submittedName>
</protein>
<dbReference type="OrthoDB" id="3723842at2"/>
<reference evidence="2 3" key="1">
    <citation type="submission" date="2018-09" db="EMBL/GenBank/DDBJ databases">
        <title>Characterization of the phylogenetic diversity of five novel species belonging to the genus Bifidobacterium.</title>
        <authorList>
            <person name="Lugli G.A."/>
            <person name="Duranti S."/>
            <person name="Milani C."/>
        </authorList>
    </citation>
    <scope>NUCLEOTIDE SEQUENCE [LARGE SCALE GENOMIC DNA]</scope>
    <source>
        <strain evidence="2 3">2028B</strain>
    </source>
</reference>
<dbReference type="SUPFAM" id="SSF53474">
    <property type="entry name" value="alpha/beta-Hydrolases"/>
    <property type="match status" value="1"/>
</dbReference>
<keyword evidence="3" id="KW-1185">Reference proteome</keyword>
<evidence type="ECO:0000313" key="2">
    <source>
        <dbReference type="EMBL" id="RSX50656.1"/>
    </source>
</evidence>
<name>A0A430FCU1_9BIFI</name>
<dbReference type="Pfam" id="PF00756">
    <property type="entry name" value="Esterase"/>
    <property type="match status" value="1"/>
</dbReference>